<evidence type="ECO:0000313" key="1">
    <source>
        <dbReference type="EMBL" id="KAH7993602.1"/>
    </source>
</evidence>
<proteinExistence type="predicted"/>
<keyword evidence="2" id="KW-1185">Reference proteome</keyword>
<reference evidence="1" key="1">
    <citation type="submission" date="2021-08" db="EMBL/GenBank/DDBJ databases">
        <title>The first chromosome-level gecko genome reveals the dynamic sex chromosomes of Neotropical dwarf geckos (Sphaerodactylidae: Sphaerodactylus).</title>
        <authorList>
            <person name="Pinto B.J."/>
            <person name="Keating S.E."/>
            <person name="Gamble T."/>
        </authorList>
    </citation>
    <scope>NUCLEOTIDE SEQUENCE</scope>
    <source>
        <strain evidence="1">TG3544</strain>
    </source>
</reference>
<dbReference type="EMBL" id="CM037616">
    <property type="protein sequence ID" value="KAH7993602.1"/>
    <property type="molecule type" value="Genomic_DNA"/>
</dbReference>
<evidence type="ECO:0000313" key="2">
    <source>
        <dbReference type="Proteomes" id="UP000827872"/>
    </source>
</evidence>
<protein>
    <submittedName>
        <fullName evidence="1">Uncharacterized protein</fullName>
    </submittedName>
</protein>
<comment type="caution">
    <text evidence="1">The sequence shown here is derived from an EMBL/GenBank/DDBJ whole genome shotgun (WGS) entry which is preliminary data.</text>
</comment>
<gene>
    <name evidence="1" type="ORF">K3G42_031565</name>
</gene>
<organism evidence="1 2">
    <name type="scientific">Sphaerodactylus townsendi</name>
    <dbReference type="NCBI Taxonomy" id="933632"/>
    <lineage>
        <taxon>Eukaryota</taxon>
        <taxon>Metazoa</taxon>
        <taxon>Chordata</taxon>
        <taxon>Craniata</taxon>
        <taxon>Vertebrata</taxon>
        <taxon>Euteleostomi</taxon>
        <taxon>Lepidosauria</taxon>
        <taxon>Squamata</taxon>
        <taxon>Bifurcata</taxon>
        <taxon>Gekkota</taxon>
        <taxon>Sphaerodactylidae</taxon>
        <taxon>Sphaerodactylus</taxon>
    </lineage>
</organism>
<accession>A0ACB8EMQ8</accession>
<name>A0ACB8EMQ8_9SAUR</name>
<sequence>MARELKGNKIKGLAGWGVFPAPTPDCPQFLVLCYNSQQEAQEHPMGGRGEEGIGTSLPNPFWGGGKGGRDTDVGLVAYLPKHIFFFLISERVKRSPTFPSFLVLLNCLQESESPPTCLVYPLGTTSPTLLSTTSVCDSGNFITYAPPSRITWYTGGIFSM</sequence>
<dbReference type="Proteomes" id="UP000827872">
    <property type="component" value="Linkage Group LG03"/>
</dbReference>